<accession>A0A182J397</accession>
<feature type="signal peptide" evidence="2">
    <location>
        <begin position="1"/>
        <end position="24"/>
    </location>
</feature>
<protein>
    <submittedName>
        <fullName evidence="3">Uncharacterized protein</fullName>
    </submittedName>
</protein>
<feature type="compositionally biased region" description="Low complexity" evidence="1">
    <location>
        <begin position="123"/>
        <end position="156"/>
    </location>
</feature>
<feature type="compositionally biased region" description="Basic and acidic residues" evidence="1">
    <location>
        <begin position="492"/>
        <end position="519"/>
    </location>
</feature>
<feature type="chain" id="PRO_5043769509" evidence="2">
    <location>
        <begin position="25"/>
        <end position="652"/>
    </location>
</feature>
<feature type="compositionally biased region" description="Basic and acidic residues" evidence="1">
    <location>
        <begin position="220"/>
        <end position="233"/>
    </location>
</feature>
<feature type="region of interest" description="Disordered" evidence="1">
    <location>
        <begin position="219"/>
        <end position="239"/>
    </location>
</feature>
<reference evidence="3" key="1">
    <citation type="submission" date="2022-08" db="UniProtKB">
        <authorList>
            <consortium name="EnsemblMetazoa"/>
        </authorList>
    </citation>
    <scope>IDENTIFICATION</scope>
    <source>
        <strain evidence="3">EBRO</strain>
    </source>
</reference>
<evidence type="ECO:0000313" key="3">
    <source>
        <dbReference type="EnsemblMetazoa" id="AATE010545-PA.1"/>
    </source>
</evidence>
<sequence>MADLILRAAVVLCGLTCIANSVDAQYGLRRAPHVLNLEDYDSDEVFPLARRIVPVPDGASFKRNYRSHNHAPMPMTVTPTEQLPLSDDLIKHLETLLIMAQQKKTKAAQKRTRAEMNQIEKQTTLTTATPASTASEPMNRTTEAPATGTPPTTTPANSREIGKKWFPVLLQEAIDNVLRQNDTDDELDELVDHIAAGSRTYRFEASPGDRLAEELSEMFHSSRDNVRPMRREGPSTGENPLGSAVPYVVNVFNNTHIGYIVMKVSNDSEVIVQESQDEGDGPNNIMSAIDFGRRTRKITPAGVVEEELVPLKKSPLSKGYQKLTSHATYTGNPRQHPYGFKSQTPEPPFFNLLKSPEPEPVKYRVLLRNSNDVLSDKVKMRLPVQASIGRTKYQGRQSHGRGRATVPKPALPVLYTQGLDAGKDQKRNSRAGMIDVSSVEFAVDSRPAPGHGRVVRRFDYESLEAESLPYEEAEFTYPDTVTEPTAKLLATGRHDNSLAKASSSERTRTTREPFEETRRYNLRRTFGPMDSTESLERHTNPATATSPTTTPDPDSFEEGELLHQPTTNVFLNSKKDFRRTGETSTSSRRRQRLGDSVENRSGPLKLTFDTKKDPLASLFEMDSGKGKRPYKKAASKRVPLISSEEVRDDSRS</sequence>
<dbReference type="AlphaFoldDB" id="A0A182J397"/>
<evidence type="ECO:0000256" key="1">
    <source>
        <dbReference type="SAM" id="MobiDB-lite"/>
    </source>
</evidence>
<dbReference type="EnsemblMetazoa" id="AATE010545-RA">
    <property type="protein sequence ID" value="AATE010545-PA.1"/>
    <property type="gene ID" value="AATE010545"/>
</dbReference>
<dbReference type="VEuPathDB" id="VectorBase:AATE010545"/>
<proteinExistence type="predicted"/>
<feature type="compositionally biased region" description="Basic residues" evidence="1">
    <location>
        <begin position="626"/>
        <end position="635"/>
    </location>
</feature>
<keyword evidence="2" id="KW-0732">Signal</keyword>
<evidence type="ECO:0000256" key="2">
    <source>
        <dbReference type="SAM" id="SignalP"/>
    </source>
</evidence>
<feature type="compositionally biased region" description="Low complexity" evidence="1">
    <location>
        <begin position="541"/>
        <end position="553"/>
    </location>
</feature>
<feature type="region of interest" description="Disordered" evidence="1">
    <location>
        <begin position="121"/>
        <end position="159"/>
    </location>
</feature>
<name>A0A182J397_ANOAO</name>
<feature type="region of interest" description="Disordered" evidence="1">
    <location>
        <begin position="490"/>
        <end position="652"/>
    </location>
</feature>
<organism evidence="3">
    <name type="scientific">Anopheles atroparvus</name>
    <name type="common">European mosquito</name>
    <dbReference type="NCBI Taxonomy" id="41427"/>
    <lineage>
        <taxon>Eukaryota</taxon>
        <taxon>Metazoa</taxon>
        <taxon>Ecdysozoa</taxon>
        <taxon>Arthropoda</taxon>
        <taxon>Hexapoda</taxon>
        <taxon>Insecta</taxon>
        <taxon>Pterygota</taxon>
        <taxon>Neoptera</taxon>
        <taxon>Endopterygota</taxon>
        <taxon>Diptera</taxon>
        <taxon>Nematocera</taxon>
        <taxon>Culicoidea</taxon>
        <taxon>Culicidae</taxon>
        <taxon>Anophelinae</taxon>
        <taxon>Anopheles</taxon>
    </lineage>
</organism>